<keyword evidence="3" id="KW-1185">Reference proteome</keyword>
<dbReference type="RefSeq" id="XP_977015.2">
    <property type="nucleotide sequence ID" value="XM_971922.2"/>
</dbReference>
<proteinExistence type="predicted"/>
<dbReference type="AlphaFoldDB" id="Q22MK5"/>
<dbReference type="HOGENOM" id="CLU_884236_0_0_1"/>
<gene>
    <name evidence="2" type="ORF">TTHERM_00035150</name>
</gene>
<dbReference type="EMBL" id="GG662720">
    <property type="protein sequence ID" value="EAR86475.2"/>
    <property type="molecule type" value="Genomic_DNA"/>
</dbReference>
<dbReference type="KEGG" id="tet:TTHERM_00035150"/>
<accession>Q22MK5</accession>
<evidence type="ECO:0000256" key="1">
    <source>
        <dbReference type="SAM" id="MobiDB-lite"/>
    </source>
</evidence>
<evidence type="ECO:0000313" key="3">
    <source>
        <dbReference type="Proteomes" id="UP000009168"/>
    </source>
</evidence>
<reference evidence="2" key="1">
    <citation type="submission" date="2008-09" db="EMBL/GenBank/DDBJ databases">
        <authorList>
            <person name="Eisen J.A."/>
            <person name="Wu M."/>
            <person name="Wu D."/>
            <person name="Nierman W.C."/>
            <person name="Orias E."/>
            <person name="Delcher A.L."/>
            <person name="Salzberg S.L."/>
        </authorList>
    </citation>
    <scope>NUCLEOTIDE SEQUENCE</scope>
    <source>
        <strain evidence="2">SB210</strain>
    </source>
</reference>
<protein>
    <submittedName>
        <fullName evidence="2">Uncharacterized protein</fullName>
    </submittedName>
</protein>
<name>Q22MK5_TETTS</name>
<dbReference type="Proteomes" id="UP000009168">
    <property type="component" value="Unassembled WGS sequence"/>
</dbReference>
<dbReference type="InParanoid" id="Q22MK5"/>
<sequence>MDMIEQILSNESFISFVSKLIDDRIEAKNCKNFIVSNKNSFIVPENDIESSPMNENLSTQVDERISKIQKMEKFKQKSKSQSQGNEIKSYMQPSNKNENKQLNEDEGQSQYENRILQNICKNKYFQELNIEKYQNFMTQQSNYSQNNKFIDQLEFSTNIDQNCKEISQSFQNNFDVIDNQRDQANPHETLQTVQNQDFENKCSELPFNFDQQKVAKHNNRTLSEPQLQLRKQKIISQISDVLIGISQTKLEDSFCAAINEIQGHINSIQKRISILEITFVNASYKDQVNEQNKVLIDNSSVNFEESSKQYQKCEHDNFLSEKTSQIFLQLNEIKESMEEKIINVWKTVGFINLKIEDLEVNLHDLEDIVKPKNQKQGLFSRKLFGF</sequence>
<organism evidence="2 3">
    <name type="scientific">Tetrahymena thermophila (strain SB210)</name>
    <dbReference type="NCBI Taxonomy" id="312017"/>
    <lineage>
        <taxon>Eukaryota</taxon>
        <taxon>Sar</taxon>
        <taxon>Alveolata</taxon>
        <taxon>Ciliophora</taxon>
        <taxon>Intramacronucleata</taxon>
        <taxon>Oligohymenophorea</taxon>
        <taxon>Hymenostomatida</taxon>
        <taxon>Tetrahymenina</taxon>
        <taxon>Tetrahymenidae</taxon>
        <taxon>Tetrahymena</taxon>
    </lineage>
</organism>
<evidence type="ECO:0000313" key="2">
    <source>
        <dbReference type="EMBL" id="EAR86475.2"/>
    </source>
</evidence>
<feature type="region of interest" description="Disordered" evidence="1">
    <location>
        <begin position="73"/>
        <end position="108"/>
    </location>
</feature>
<reference evidence="2" key="2">
    <citation type="submission" date="2014-02" db="EMBL/GenBank/DDBJ databases">
        <title>Annotation update of Tetrahymena thermophila SB210.</title>
        <authorList>
            <person name="Bidwell S."/>
            <person name="Michalis H.M."/>
            <person name="Zafar N."/>
            <person name="Joardar V."/>
            <person name="Miao W."/>
            <person name="Russ C."/>
            <person name="Eisen J."/>
            <person name="Wu M."/>
            <person name="Wu D."/>
            <person name="Nierman W."/>
            <person name="Orias E."/>
            <person name="Delcher A."/>
            <person name="Salzberg S."/>
            <person name="Coyne R."/>
        </authorList>
    </citation>
    <scope>NUCLEOTIDE SEQUENCE</scope>
    <source>
        <strain evidence="2">SB210</strain>
    </source>
</reference>
<dbReference type="GeneID" id="7843911"/>